<evidence type="ECO:0008006" key="4">
    <source>
        <dbReference type="Google" id="ProtNLM"/>
    </source>
</evidence>
<protein>
    <recommendedName>
        <fullName evidence="4">DUF2878 domain-containing protein</fullName>
    </recommendedName>
</protein>
<organism evidence="2 3">
    <name type="scientific">Povalibacter uvarum</name>
    <dbReference type="NCBI Taxonomy" id="732238"/>
    <lineage>
        <taxon>Bacteria</taxon>
        <taxon>Pseudomonadati</taxon>
        <taxon>Pseudomonadota</taxon>
        <taxon>Gammaproteobacteria</taxon>
        <taxon>Steroidobacterales</taxon>
        <taxon>Steroidobacteraceae</taxon>
        <taxon>Povalibacter</taxon>
    </lineage>
</organism>
<keyword evidence="1" id="KW-0472">Membrane</keyword>
<feature type="transmembrane region" description="Helical" evidence="1">
    <location>
        <begin position="143"/>
        <end position="164"/>
    </location>
</feature>
<dbReference type="EMBL" id="JACHHZ010000001">
    <property type="protein sequence ID" value="MBB6092397.1"/>
    <property type="molecule type" value="Genomic_DNA"/>
</dbReference>
<evidence type="ECO:0000256" key="1">
    <source>
        <dbReference type="SAM" id="Phobius"/>
    </source>
</evidence>
<feature type="transmembrane region" description="Helical" evidence="1">
    <location>
        <begin position="113"/>
        <end position="131"/>
    </location>
</feature>
<dbReference type="InterPro" id="IPR045767">
    <property type="entry name" value="DUF6134"/>
</dbReference>
<accession>A0A841HHG2</accession>
<keyword evidence="1" id="KW-0812">Transmembrane</keyword>
<keyword evidence="3" id="KW-1185">Reference proteome</keyword>
<feature type="transmembrane region" description="Helical" evidence="1">
    <location>
        <begin position="12"/>
        <end position="45"/>
    </location>
</feature>
<sequence>MLRTVWNFVAYQIVWFACVLSAARGAAWIGVLAAVIAICTHLVLVRGARVDLLLIGVAAVVGFVTDSVLLLAGCISFAPAAALPGGQPLWMLALWMAFATTLGHSMRWVTQQIWAAALVGAVGGPLAYWGGAKLGALTVIPEWPALTGIGVAWAVSLATLAVAARRWLQPQQAGSTVTDLSRQTPTALAVAFVLAAVLDPSPTHAATREWQFDVFLDDKRIGEHRFEMHQTDSVREIRSDASFDIRFLFINAYRYRHSARELWEGKCLERVDATTDNNGKKLRVTGNRHDSAFVVTSTASGDATSIAATCVQTFAYWNPGFLEADRLLNPQTGEYLTVDVQFVGPEELNGVAANRYRLTGTDKTAPPLQIDLWYSQAGDWLALESLVTEKRRLRYVRR</sequence>
<dbReference type="PROSITE" id="PS51257">
    <property type="entry name" value="PROKAR_LIPOPROTEIN"/>
    <property type="match status" value="1"/>
</dbReference>
<dbReference type="AlphaFoldDB" id="A0A841HHG2"/>
<feature type="transmembrane region" description="Helical" evidence="1">
    <location>
        <begin position="88"/>
        <end position="106"/>
    </location>
</feature>
<name>A0A841HHG2_9GAMM</name>
<proteinExistence type="predicted"/>
<feature type="transmembrane region" description="Helical" evidence="1">
    <location>
        <begin position="52"/>
        <end position="82"/>
    </location>
</feature>
<gene>
    <name evidence="2" type="ORF">HNQ60_001243</name>
</gene>
<reference evidence="2 3" key="1">
    <citation type="submission" date="2020-08" db="EMBL/GenBank/DDBJ databases">
        <title>Genomic Encyclopedia of Type Strains, Phase IV (KMG-IV): sequencing the most valuable type-strain genomes for metagenomic binning, comparative biology and taxonomic classification.</title>
        <authorList>
            <person name="Goeker M."/>
        </authorList>
    </citation>
    <scope>NUCLEOTIDE SEQUENCE [LARGE SCALE GENOMIC DNA]</scope>
    <source>
        <strain evidence="2 3">DSM 26723</strain>
    </source>
</reference>
<dbReference type="RefSeq" id="WP_184330117.1">
    <property type="nucleotide sequence ID" value="NZ_JACHHZ010000001.1"/>
</dbReference>
<dbReference type="Proteomes" id="UP000588068">
    <property type="component" value="Unassembled WGS sequence"/>
</dbReference>
<dbReference type="Pfam" id="PF11086">
    <property type="entry name" value="DUF2878"/>
    <property type="match status" value="1"/>
</dbReference>
<dbReference type="InterPro" id="IPR021306">
    <property type="entry name" value="DUF2878"/>
</dbReference>
<comment type="caution">
    <text evidence="2">The sequence shown here is derived from an EMBL/GenBank/DDBJ whole genome shotgun (WGS) entry which is preliminary data.</text>
</comment>
<dbReference type="Pfam" id="PF19630">
    <property type="entry name" value="DUF6134"/>
    <property type="match status" value="1"/>
</dbReference>
<evidence type="ECO:0000313" key="3">
    <source>
        <dbReference type="Proteomes" id="UP000588068"/>
    </source>
</evidence>
<evidence type="ECO:0000313" key="2">
    <source>
        <dbReference type="EMBL" id="MBB6092397.1"/>
    </source>
</evidence>
<keyword evidence="1" id="KW-1133">Transmembrane helix</keyword>